<dbReference type="Proteomes" id="UP000476176">
    <property type="component" value="Unassembled WGS sequence"/>
</dbReference>
<evidence type="ECO:0000313" key="11">
    <source>
        <dbReference type="Proteomes" id="UP000429523"/>
    </source>
</evidence>
<keyword evidence="12" id="KW-1185">Reference proteome</keyword>
<dbReference type="EMBL" id="QXGA01000458">
    <property type="protein sequence ID" value="KAE9145628.1"/>
    <property type="molecule type" value="Genomic_DNA"/>
</dbReference>
<gene>
    <name evidence="10" type="ORF">PF001_g9567</name>
    <name evidence="9" type="ORF">PF002_g11628</name>
    <name evidence="8" type="ORF">PF004_g9320</name>
    <name evidence="7" type="ORF">PF005_g10341</name>
    <name evidence="6" type="ORF">PF006_g9532</name>
    <name evidence="4" type="ORF">PF007_g10536</name>
    <name evidence="2" type="ORF">PF009_g11564</name>
    <name evidence="5" type="ORF">PF010_g9601</name>
    <name evidence="3" type="ORF">PF011_g9162</name>
</gene>
<evidence type="ECO:0000313" key="13">
    <source>
        <dbReference type="Proteomes" id="UP000437068"/>
    </source>
</evidence>
<evidence type="ECO:0000313" key="18">
    <source>
        <dbReference type="Proteomes" id="UP000476176"/>
    </source>
</evidence>
<dbReference type="Proteomes" id="UP000437068">
    <property type="component" value="Unassembled WGS sequence"/>
</dbReference>
<evidence type="ECO:0000313" key="2">
    <source>
        <dbReference type="EMBL" id="KAE8938549.1"/>
    </source>
</evidence>
<dbReference type="Proteomes" id="UP000441208">
    <property type="component" value="Unassembled WGS sequence"/>
</dbReference>
<organism evidence="3 17">
    <name type="scientific">Phytophthora fragariae</name>
    <dbReference type="NCBI Taxonomy" id="53985"/>
    <lineage>
        <taxon>Eukaryota</taxon>
        <taxon>Sar</taxon>
        <taxon>Stramenopiles</taxon>
        <taxon>Oomycota</taxon>
        <taxon>Peronosporomycetes</taxon>
        <taxon>Peronosporales</taxon>
        <taxon>Peronosporaceae</taxon>
        <taxon>Phytophthora</taxon>
    </lineage>
</organism>
<proteinExistence type="predicted"/>
<comment type="caution">
    <text evidence="3">The sequence shown here is derived from an EMBL/GenBank/DDBJ whole genome shotgun (WGS) entry which is preliminary data.</text>
</comment>
<dbReference type="EMBL" id="QXGB01000489">
    <property type="protein sequence ID" value="KAE9213055.1"/>
    <property type="molecule type" value="Genomic_DNA"/>
</dbReference>
<evidence type="ECO:0000313" key="15">
    <source>
        <dbReference type="Proteomes" id="UP000440732"/>
    </source>
</evidence>
<dbReference type="EMBL" id="QXGF01000551">
    <property type="protein sequence ID" value="KAE8938549.1"/>
    <property type="molecule type" value="Genomic_DNA"/>
</dbReference>
<dbReference type="Proteomes" id="UP000433483">
    <property type="component" value="Unassembled WGS sequence"/>
</dbReference>
<evidence type="ECO:0000313" key="10">
    <source>
        <dbReference type="EMBL" id="KAE9311760.1"/>
    </source>
</evidence>
<dbReference type="EMBL" id="QXGC01000454">
    <property type="protein sequence ID" value="KAE9234650.1"/>
    <property type="molecule type" value="Genomic_DNA"/>
</dbReference>
<feature type="region of interest" description="Disordered" evidence="1">
    <location>
        <begin position="78"/>
        <end position="106"/>
    </location>
</feature>
<evidence type="ECO:0000256" key="1">
    <source>
        <dbReference type="SAM" id="MobiDB-lite"/>
    </source>
</evidence>
<dbReference type="Proteomes" id="UP000440367">
    <property type="component" value="Unassembled WGS sequence"/>
</dbReference>
<dbReference type="EMBL" id="QXFW01000448">
    <property type="protein sequence ID" value="KAE9011894.1"/>
    <property type="molecule type" value="Genomic_DNA"/>
</dbReference>
<evidence type="ECO:0000313" key="19">
    <source>
        <dbReference type="Proteomes" id="UP000488956"/>
    </source>
</evidence>
<evidence type="ECO:0000313" key="17">
    <source>
        <dbReference type="Proteomes" id="UP000460718"/>
    </source>
</evidence>
<evidence type="ECO:0000313" key="9">
    <source>
        <dbReference type="EMBL" id="KAE9235042.1"/>
    </source>
</evidence>
<dbReference type="Proteomes" id="UP000488956">
    <property type="component" value="Unassembled WGS sequence"/>
</dbReference>
<dbReference type="OrthoDB" id="163063at2759"/>
<evidence type="ECO:0000313" key="16">
    <source>
        <dbReference type="Proteomes" id="UP000441208"/>
    </source>
</evidence>
<evidence type="ECO:0000313" key="4">
    <source>
        <dbReference type="EMBL" id="KAE9114023.1"/>
    </source>
</evidence>
<dbReference type="EMBL" id="QXFZ01000500">
    <property type="protein sequence ID" value="KAE9114023.1"/>
    <property type="molecule type" value="Genomic_DNA"/>
</dbReference>
<dbReference type="Proteomes" id="UP000440732">
    <property type="component" value="Unassembled WGS sequence"/>
</dbReference>
<evidence type="ECO:0000313" key="6">
    <source>
        <dbReference type="EMBL" id="KAE9145628.1"/>
    </source>
</evidence>
<dbReference type="EMBL" id="QXGE01000463">
    <property type="protein sequence ID" value="KAE9311760.1"/>
    <property type="molecule type" value="Genomic_DNA"/>
</dbReference>
<dbReference type="Proteomes" id="UP000460718">
    <property type="component" value="Unassembled WGS sequence"/>
</dbReference>
<sequence length="141" mass="15688">MEFFAGFNAEELAMMQELLRLLLEDDEPITQQPTPRTSARQDSHALFEGLSSPKRTNGMMASEIGDYPFQNGMAWTAAAPSMPPTPPFATTASRTRTRSNFASDDEPLLKRGRIDVAPAMRVPVNRIPLSEGPRAAYHPYY</sequence>
<dbReference type="EMBL" id="QXGD01000536">
    <property type="protein sequence ID" value="KAE9235042.1"/>
    <property type="molecule type" value="Genomic_DNA"/>
</dbReference>
<evidence type="ECO:0000313" key="8">
    <source>
        <dbReference type="EMBL" id="KAE9234650.1"/>
    </source>
</evidence>
<evidence type="ECO:0000313" key="7">
    <source>
        <dbReference type="EMBL" id="KAE9213055.1"/>
    </source>
</evidence>
<reference evidence="17 18" key="1">
    <citation type="submission" date="2018-09" db="EMBL/GenBank/DDBJ databases">
        <title>Genomic investigation of the strawberry pathogen Phytophthora fragariae indicates pathogenicity is determined by transcriptional variation in three key races.</title>
        <authorList>
            <person name="Adams T.M."/>
            <person name="Armitage A.D."/>
            <person name="Sobczyk M.K."/>
            <person name="Bates H.J."/>
            <person name="Dunwell J.M."/>
            <person name="Nellist C.F."/>
            <person name="Harrison R.J."/>
        </authorList>
    </citation>
    <scope>NUCLEOTIDE SEQUENCE [LARGE SCALE GENOMIC DNA]</scope>
    <source>
        <strain evidence="10 13">A4</strain>
        <strain evidence="9 14">BC-1</strain>
        <strain evidence="8 18">BC-23</strain>
        <strain evidence="7 12">NOV-27</strain>
        <strain evidence="6 15">NOV-5</strain>
        <strain evidence="4 16">NOV-71</strain>
        <strain evidence="2 11">NOV-9</strain>
        <strain evidence="5 19">ONT-3</strain>
        <strain evidence="3 17">SCRP245</strain>
    </source>
</reference>
<evidence type="ECO:0000313" key="5">
    <source>
        <dbReference type="EMBL" id="KAE9114723.1"/>
    </source>
</evidence>
<dbReference type="EMBL" id="QXFX01000464">
    <property type="protein sequence ID" value="KAE9114723.1"/>
    <property type="molecule type" value="Genomic_DNA"/>
</dbReference>
<dbReference type="Proteomes" id="UP000429523">
    <property type="component" value="Unassembled WGS sequence"/>
</dbReference>
<accession>A0A6A3L794</accession>
<evidence type="ECO:0000313" key="3">
    <source>
        <dbReference type="EMBL" id="KAE9011894.1"/>
    </source>
</evidence>
<name>A0A6A3L794_9STRA</name>
<evidence type="ECO:0000313" key="14">
    <source>
        <dbReference type="Proteomes" id="UP000440367"/>
    </source>
</evidence>
<protein>
    <submittedName>
        <fullName evidence="3">Uncharacterized protein</fullName>
    </submittedName>
</protein>
<dbReference type="AlphaFoldDB" id="A0A6A3L794"/>
<evidence type="ECO:0000313" key="12">
    <source>
        <dbReference type="Proteomes" id="UP000433483"/>
    </source>
</evidence>